<gene>
    <name evidence="4" type="ORF">BC936DRAFT_141253</name>
</gene>
<dbReference type="GO" id="GO:0043130">
    <property type="term" value="F:ubiquitin binding"/>
    <property type="evidence" value="ECO:0007669"/>
    <property type="project" value="InterPro"/>
</dbReference>
<keyword evidence="2" id="KW-0732">Signal</keyword>
<evidence type="ECO:0000313" key="5">
    <source>
        <dbReference type="Proteomes" id="UP000268093"/>
    </source>
</evidence>
<feature type="region of interest" description="Disordered" evidence="1">
    <location>
        <begin position="88"/>
        <end position="121"/>
    </location>
</feature>
<proteinExistence type="predicted"/>
<dbReference type="OrthoDB" id="3824970at2759"/>
<organism evidence="4 5">
    <name type="scientific">Jimgerdemannia flammicorona</name>
    <dbReference type="NCBI Taxonomy" id="994334"/>
    <lineage>
        <taxon>Eukaryota</taxon>
        <taxon>Fungi</taxon>
        <taxon>Fungi incertae sedis</taxon>
        <taxon>Mucoromycota</taxon>
        <taxon>Mucoromycotina</taxon>
        <taxon>Endogonomycetes</taxon>
        <taxon>Endogonales</taxon>
        <taxon>Endogonaceae</taxon>
        <taxon>Jimgerdemannia</taxon>
    </lineage>
</organism>
<evidence type="ECO:0000256" key="1">
    <source>
        <dbReference type="SAM" id="MobiDB-lite"/>
    </source>
</evidence>
<name>A0A433DG96_9FUNG</name>
<reference evidence="4 5" key="1">
    <citation type="journal article" date="2018" name="New Phytol.">
        <title>Phylogenomics of Endogonaceae and evolution of mycorrhizas within Mucoromycota.</title>
        <authorList>
            <person name="Chang Y."/>
            <person name="Desiro A."/>
            <person name="Na H."/>
            <person name="Sandor L."/>
            <person name="Lipzen A."/>
            <person name="Clum A."/>
            <person name="Barry K."/>
            <person name="Grigoriev I.V."/>
            <person name="Martin F.M."/>
            <person name="Stajich J.E."/>
            <person name="Smith M.E."/>
            <person name="Bonito G."/>
            <person name="Spatafora J.W."/>
        </authorList>
    </citation>
    <scope>NUCLEOTIDE SEQUENCE [LARGE SCALE GENOMIC DNA]</scope>
    <source>
        <strain evidence="4 5">GMNB39</strain>
    </source>
</reference>
<dbReference type="AlphaFoldDB" id="A0A433DG96"/>
<keyword evidence="5" id="KW-1185">Reference proteome</keyword>
<dbReference type="EMBL" id="RBNI01001913">
    <property type="protein sequence ID" value="RUP49846.1"/>
    <property type="molecule type" value="Genomic_DNA"/>
</dbReference>
<feature type="chain" id="PRO_5019124763" description="CUE domain-containing protein" evidence="2">
    <location>
        <begin position="26"/>
        <end position="251"/>
    </location>
</feature>
<evidence type="ECO:0000256" key="2">
    <source>
        <dbReference type="SAM" id="SignalP"/>
    </source>
</evidence>
<feature type="compositionally biased region" description="Low complexity" evidence="1">
    <location>
        <begin position="181"/>
        <end position="193"/>
    </location>
</feature>
<comment type="caution">
    <text evidence="4">The sequence shown here is derived from an EMBL/GenBank/DDBJ whole genome shotgun (WGS) entry which is preliminary data.</text>
</comment>
<feature type="region of interest" description="Disordered" evidence="1">
    <location>
        <begin position="175"/>
        <end position="229"/>
    </location>
</feature>
<sequence length="251" mass="27453">MNDGISILIALFIILMGLRWLMGTAQPRTPQGQRRPPLTQPRRLVTPEMVGTVSQMFPDIPPAAILADLQKTGSVEITCNNILKDGGLPLPPAPAPSQATTSSAGSSSSSSAMSKSSTSSLVHRYKLQEKIHQDVTPEEPAKVWESSADKRQEVLRKRKEFMVLQARKKWLEQQKKEEDGAQAVAAASSSSSVMPLMKPDAVDPVLQADDGDDEPSLEQLNSMSPEDRRRHMLEVVERRRLMAAAQSSSSS</sequence>
<feature type="domain" description="CUE" evidence="3">
    <location>
        <begin position="45"/>
        <end position="87"/>
    </location>
</feature>
<dbReference type="SMART" id="SM00546">
    <property type="entry name" value="CUE"/>
    <property type="match status" value="1"/>
</dbReference>
<evidence type="ECO:0000313" key="4">
    <source>
        <dbReference type="EMBL" id="RUP49846.1"/>
    </source>
</evidence>
<dbReference type="CDD" id="cd14424">
    <property type="entry name" value="CUE_Cue1p_like"/>
    <property type="match status" value="1"/>
</dbReference>
<dbReference type="Gene3D" id="1.10.8.10">
    <property type="entry name" value="DNA helicase RuvA subunit, C-terminal domain"/>
    <property type="match status" value="1"/>
</dbReference>
<dbReference type="PROSITE" id="PS51140">
    <property type="entry name" value="CUE"/>
    <property type="match status" value="1"/>
</dbReference>
<dbReference type="Pfam" id="PF02845">
    <property type="entry name" value="CUE"/>
    <property type="match status" value="1"/>
</dbReference>
<dbReference type="Proteomes" id="UP000268093">
    <property type="component" value="Unassembled WGS sequence"/>
</dbReference>
<protein>
    <recommendedName>
        <fullName evidence="3">CUE domain-containing protein</fullName>
    </recommendedName>
</protein>
<dbReference type="InterPro" id="IPR003892">
    <property type="entry name" value="CUE"/>
</dbReference>
<feature type="signal peptide" evidence="2">
    <location>
        <begin position="1"/>
        <end position="25"/>
    </location>
</feature>
<accession>A0A433DG96</accession>
<feature type="compositionally biased region" description="Low complexity" evidence="1">
    <location>
        <begin position="96"/>
        <end position="121"/>
    </location>
</feature>
<evidence type="ECO:0000259" key="3">
    <source>
        <dbReference type="PROSITE" id="PS51140"/>
    </source>
</evidence>